<dbReference type="InterPro" id="IPR035992">
    <property type="entry name" value="Ricin_B-like_lectins"/>
</dbReference>
<dbReference type="InterPro" id="IPR000772">
    <property type="entry name" value="Ricin_B_lectin"/>
</dbReference>
<dbReference type="SUPFAM" id="SSF49695">
    <property type="entry name" value="gamma-Crystallin-like"/>
    <property type="match status" value="3"/>
</dbReference>
<reference evidence="7" key="1">
    <citation type="submission" date="2025-08" db="UniProtKB">
        <authorList>
            <consortium name="Ensembl"/>
        </authorList>
    </citation>
    <scope>IDENTIFICATION</scope>
</reference>
<evidence type="ECO:0000259" key="6">
    <source>
        <dbReference type="PROSITE" id="PS50915"/>
    </source>
</evidence>
<feature type="region of interest" description="Disordered" evidence="5">
    <location>
        <begin position="1815"/>
        <end position="1839"/>
    </location>
</feature>
<keyword evidence="2" id="KW-0597">Phosphoprotein</keyword>
<feature type="domain" description="Beta/gamma crystallin 'Greek key'" evidence="6">
    <location>
        <begin position="2469"/>
        <end position="2510"/>
    </location>
</feature>
<dbReference type="FunFam" id="2.60.20.10:FF:000008">
    <property type="entry name" value="very large A-kinase anchor protein"/>
    <property type="match status" value="1"/>
</dbReference>
<dbReference type="GeneTree" id="ENSGT00940000160816"/>
<feature type="domain" description="Beta/gamma crystallin 'Greek key'" evidence="6">
    <location>
        <begin position="2289"/>
        <end position="2331"/>
    </location>
</feature>
<dbReference type="FunFam" id="2.60.20.10:FF:000006">
    <property type="entry name" value="Very large A-kinase anchor protein"/>
    <property type="match status" value="1"/>
</dbReference>
<dbReference type="Pfam" id="PF00652">
    <property type="entry name" value="Ricin_B_lectin"/>
    <property type="match status" value="1"/>
</dbReference>
<gene>
    <name evidence="7" type="primary">CRYBG3</name>
</gene>
<feature type="compositionally biased region" description="Polar residues" evidence="5">
    <location>
        <begin position="624"/>
        <end position="633"/>
    </location>
</feature>
<dbReference type="PANTHER" id="PTHR11818">
    <property type="entry name" value="BETA/GAMMA CRYSTALLIN"/>
    <property type="match status" value="1"/>
</dbReference>
<dbReference type="GO" id="GO:0051018">
    <property type="term" value="F:protein kinase A binding"/>
    <property type="evidence" value="ECO:0007669"/>
    <property type="project" value="Ensembl"/>
</dbReference>
<feature type="region of interest" description="Disordered" evidence="5">
    <location>
        <begin position="154"/>
        <end position="182"/>
    </location>
</feature>
<dbReference type="OMA" id="QIWHYSR"/>
<feature type="compositionally biased region" description="Basic and acidic residues" evidence="5">
    <location>
        <begin position="211"/>
        <end position="240"/>
    </location>
</feature>
<evidence type="ECO:0000313" key="8">
    <source>
        <dbReference type="Proteomes" id="UP000594220"/>
    </source>
</evidence>
<evidence type="ECO:0000313" key="7">
    <source>
        <dbReference type="Ensembl" id="ENSCPRP00005015765.1"/>
    </source>
</evidence>
<feature type="region of interest" description="Disordered" evidence="5">
    <location>
        <begin position="208"/>
        <end position="249"/>
    </location>
</feature>
<dbReference type="Pfam" id="PF00030">
    <property type="entry name" value="Crystall"/>
    <property type="match status" value="5"/>
</dbReference>
<keyword evidence="3" id="KW-0430">Lectin</keyword>
<accession>A0A7M4EW97</accession>
<dbReference type="PRINTS" id="PR01367">
    <property type="entry name" value="BGCRYSTALLIN"/>
</dbReference>
<comment type="similarity">
    <text evidence="1">Belongs to the beta/gamma-crystallin family.</text>
</comment>
<feature type="region of interest" description="Disordered" evidence="5">
    <location>
        <begin position="1772"/>
        <end position="1798"/>
    </location>
</feature>
<organism evidence="7 8">
    <name type="scientific">Crocodylus porosus</name>
    <name type="common">Saltwater crocodile</name>
    <name type="synonym">Estuarine crocodile</name>
    <dbReference type="NCBI Taxonomy" id="8502"/>
    <lineage>
        <taxon>Eukaryota</taxon>
        <taxon>Metazoa</taxon>
        <taxon>Chordata</taxon>
        <taxon>Craniata</taxon>
        <taxon>Vertebrata</taxon>
        <taxon>Euteleostomi</taxon>
        <taxon>Archelosauria</taxon>
        <taxon>Archosauria</taxon>
        <taxon>Crocodylia</taxon>
        <taxon>Longirostres</taxon>
        <taxon>Crocodylidae</taxon>
        <taxon>Crocodylus</taxon>
    </lineage>
</organism>
<evidence type="ECO:0000256" key="5">
    <source>
        <dbReference type="SAM" id="MobiDB-lite"/>
    </source>
</evidence>
<dbReference type="CDD" id="cd23463">
    <property type="entry name" value="beta-trefoil_Ricin_vlAKAP"/>
    <property type="match status" value="1"/>
</dbReference>
<feature type="domain" description="Beta/gamma crystallin 'Greek key'" evidence="6">
    <location>
        <begin position="2154"/>
        <end position="2198"/>
    </location>
</feature>
<feature type="domain" description="Beta/gamma crystallin 'Greek key'" evidence="6">
    <location>
        <begin position="2104"/>
        <end position="2142"/>
    </location>
</feature>
<evidence type="ECO:0000256" key="1">
    <source>
        <dbReference type="ARBA" id="ARBA00009646"/>
    </source>
</evidence>
<feature type="domain" description="Beta/gamma crystallin 'Greek key'" evidence="6">
    <location>
        <begin position="2199"/>
        <end position="2241"/>
    </location>
</feature>
<feature type="compositionally biased region" description="Basic and acidic residues" evidence="5">
    <location>
        <begin position="1525"/>
        <end position="1543"/>
    </location>
</feature>
<feature type="region of interest" description="Disordered" evidence="5">
    <location>
        <begin position="1524"/>
        <end position="1550"/>
    </location>
</feature>
<dbReference type="GO" id="GO:0007601">
    <property type="term" value="P:visual perception"/>
    <property type="evidence" value="ECO:0007669"/>
    <property type="project" value="TreeGrafter"/>
</dbReference>
<evidence type="ECO:0000256" key="3">
    <source>
        <dbReference type="ARBA" id="ARBA00022734"/>
    </source>
</evidence>
<evidence type="ECO:0000256" key="4">
    <source>
        <dbReference type="ARBA" id="ARBA00022737"/>
    </source>
</evidence>
<dbReference type="PROSITE" id="PS50231">
    <property type="entry name" value="RICIN_B_LECTIN"/>
    <property type="match status" value="1"/>
</dbReference>
<feature type="compositionally biased region" description="Polar residues" evidence="5">
    <location>
        <begin position="331"/>
        <end position="346"/>
    </location>
</feature>
<dbReference type="SMART" id="SM00458">
    <property type="entry name" value="RICIN"/>
    <property type="match status" value="1"/>
</dbReference>
<feature type="region of interest" description="Disordered" evidence="5">
    <location>
        <begin position="331"/>
        <end position="368"/>
    </location>
</feature>
<dbReference type="Proteomes" id="UP000594220">
    <property type="component" value="Unplaced"/>
</dbReference>
<dbReference type="GO" id="GO:0002088">
    <property type="term" value="P:lens development in camera-type eye"/>
    <property type="evidence" value="ECO:0007669"/>
    <property type="project" value="TreeGrafter"/>
</dbReference>
<dbReference type="InterPro" id="IPR050252">
    <property type="entry name" value="Beta/Gamma-Crystallin"/>
</dbReference>
<evidence type="ECO:0000256" key="2">
    <source>
        <dbReference type="ARBA" id="ARBA00022553"/>
    </source>
</evidence>
<dbReference type="InterPro" id="IPR011024">
    <property type="entry name" value="G_crystallin-like"/>
</dbReference>
<protein>
    <submittedName>
        <fullName evidence="7">Crystallin beta-gamma domain containing 3</fullName>
    </submittedName>
</protein>
<dbReference type="GO" id="GO:0030246">
    <property type="term" value="F:carbohydrate binding"/>
    <property type="evidence" value="ECO:0007669"/>
    <property type="project" value="UniProtKB-KW"/>
</dbReference>
<feature type="region of interest" description="Disordered" evidence="5">
    <location>
        <begin position="1875"/>
        <end position="1899"/>
    </location>
</feature>
<dbReference type="Gene3D" id="2.60.20.10">
    <property type="entry name" value="Crystallins"/>
    <property type="match status" value="6"/>
</dbReference>
<feature type="compositionally biased region" description="Acidic residues" evidence="5">
    <location>
        <begin position="1820"/>
        <end position="1838"/>
    </location>
</feature>
<dbReference type="Ensembl" id="ENSCPRT00005018473.1">
    <property type="protein sequence ID" value="ENSCPRP00005015765.1"/>
    <property type="gene ID" value="ENSCPRG00005011017.1"/>
</dbReference>
<dbReference type="PANTHER" id="PTHR11818:SF38">
    <property type="entry name" value="VERY LARGE A-KINASE ANCHOR PROTEIN"/>
    <property type="match status" value="1"/>
</dbReference>
<dbReference type="FunFam" id="2.80.10.50:FF:000038">
    <property type="entry name" value="very large A-kinase anchor protein isoform X1"/>
    <property type="match status" value="1"/>
</dbReference>
<dbReference type="FunFam" id="2.60.20.10:FF:000009">
    <property type="entry name" value="very large A-kinase anchor protein"/>
    <property type="match status" value="1"/>
</dbReference>
<feature type="domain" description="Beta/gamma crystallin 'Greek key'" evidence="6">
    <location>
        <begin position="2009"/>
        <end position="2058"/>
    </location>
</feature>
<dbReference type="GO" id="GO:0032991">
    <property type="term" value="C:protein-containing complex"/>
    <property type="evidence" value="ECO:0007669"/>
    <property type="project" value="Ensembl"/>
</dbReference>
<dbReference type="InterPro" id="IPR001064">
    <property type="entry name" value="Beta/gamma_crystallin"/>
</dbReference>
<proteinExistence type="inferred from homology"/>
<dbReference type="FunFam" id="2.60.20.10:FF:000010">
    <property type="entry name" value="very large A-kinase anchor protein"/>
    <property type="match status" value="1"/>
</dbReference>
<dbReference type="PROSITE" id="PS50915">
    <property type="entry name" value="CRYSTALLIN_BETA_GAMMA"/>
    <property type="match status" value="6"/>
</dbReference>
<feature type="compositionally biased region" description="Basic and acidic residues" evidence="5">
    <location>
        <begin position="349"/>
        <end position="366"/>
    </location>
</feature>
<reference evidence="7" key="2">
    <citation type="submission" date="2025-09" db="UniProtKB">
        <authorList>
            <consortium name="Ensembl"/>
        </authorList>
    </citation>
    <scope>IDENTIFICATION</scope>
</reference>
<dbReference type="SMART" id="SM00247">
    <property type="entry name" value="XTALbg"/>
    <property type="match status" value="5"/>
</dbReference>
<dbReference type="GO" id="GO:0005212">
    <property type="term" value="F:structural constituent of eye lens"/>
    <property type="evidence" value="ECO:0007669"/>
    <property type="project" value="TreeGrafter"/>
</dbReference>
<sequence length="2646" mass="292741">MQETKEFQLARSWLGLVEREECSQAGGATCTCTHTHVAARQRGNKFPQLPAGKSVGGGSIHEASGSVEGCALPDLCTHNRHEGAEWGSKTHCHRHCWDPCASHAASNMKSNTLGWATLSSPPAASHLCTKLEHYPSSMDLVLFFKISQNEDKTHSTEDLSNSTTQEELKKANSLPSLASDNKADKDKQLKDGFFQFLGSFFNIGSKSSWGESKRSTPQDGCPKSEKDLKNPTAFQEDRHTQTLKTEAPVSSAGVKEVAVIKEANTKEDELQDLQVDHEQSHDLDPPAVTYATYRGSARIRQLLKNQGEQIREKSTESKNNFTVIENGEIQTSIPQNSPSTIKTETSGHVLKENQTDHAEDSKDDGRTNPFVVKIEQKKTGAVKDVLSSSEHGITATKLACPTEMDPSRNHIGELDPLVSLNSAPVSDAPSAHKTHLLAEVLSSRSNSELPANTNSLTADSDKKTSANKLVEKGEITLEEIKTQFQLENETIFSFKGRNSCDQIFNKESKEILQNVCELSPKPKKKPIDKEEGECSCHNQIDNQSKPKLDEQVSHSSSTIFQHQVFKHTENANKDSGQKMCAIQTVVEVEGGQKTSQFFPASLDLPLNQQTSTGKLLEALHDVQSNRGNRSASGPSDECAQDSDFGRGDSIDEFSNTKIPVLAQNDLSVTFEGSPRNINTENTSKPSFESQVFETTKVLPEFAEVNIAQKSPPVLECENVKADMTPFLESEDGNFGKNNASTPSVLEADGHSINDCSSNYAYEDETMTKIITLQDFTSNISSPDLEYEKNKPLRYAEMSLPHHVPPARMVDCTIPSLKMDEVTLGKIAVSSAEYNMTKSVPQTHETRENRIDNLVSADPKTLRSCTTKSSPAASQEDYFNRFFPHASKSAEISFFQGSYPALESGQSTLTSHSSLFENSSVRMSATCENSNKSKMVAAIGNCTDASRGTIPFPVSKSEHVGIATLSVLSEGAADSTCAFPAAKPGGNSPELVSSFLKNAPPVISDASESATVNTTKISLCSEDIKAKSTFPFLEPDAITGKLDPSVPKSEDVCISKPAFPVLKSKENFTLPPTTSETTEVLGKNHFPVIKSEGISGKISSQRVKCGEADNVLRAQRFKDAWSTEALTSSSPPLESVEVVSYAEREKDVNKTAVKHGDLYNPPPSVSKNLTKMDDEPSISCTESNTLSSGGLLKDAESQDATILFKKAEEIVHAILHFAIEEIRSKQAAGVHQDCLTKLGFLKEQITGKIQLEGQEGQSAKQSLRHFNESCTQSSSAGKGKETVDASTQNEKIPFNLTDKINLHSSIVLKAKEIIDEAIHSAKQKLMSNQCENAKSGSLPKSTVLQPKTEILQSLNTAVYLAEKAQEVIDGPVGLNQTGKGVTQNVTRDSEKAGCYSVPSSLGNKENRNDEAIEREMVSNHVVLCQKIGLLPSNDLPRLESDLAIIDKAQNINTFCDSNLMTETYNKTCIWTINDMSKETTHAYNRDPVKTEEKLLLIQSKGLCSDTSMFKCTSIPNLNFNSSPLLHDGEHRDSTMGRRSKDEGGHSVLSETSVGKCLPEPCGEEEAASVFAQEKINIRHSKVDSTAGKIEEVIEIPQDKNRLNIQFAASESSVIKDIEGRTFINSDFALADDSLKLPLRMDQDIQRECALQKILNHDSDSEGATNSLAFTAQEEQQESSSSFTILTEGALQNKNQCDSTDEKQTHLLSPTDLPLDHIQHQLMCETAKTNSEPLYEKDNKLNNAFDNCTSDTFVAVEAKRYRVYPFSLSPIYEDDSSQEDLLSTDASPGGHSTGASQDGACHSSVLSLLQSVSERLKYSDQFSEEEEEEEEEESSDEENITDVQKEECIFSQQIENPNTSNDTERSPISKPLFSLSKEPLDSEQQSESFPDPSPPSPVGSTQFLQQVDVDNKPHTRSVYYQYFKTAGNYPSNKEVKFGSILRETLLPKDHWRQHNNSPKLGVFLTYMHCTLFQMIIYDVHGDKSKREIYRDVLDATSWTLSVGALLRIIRGCWILYEKPRFQGQKCVLEEGELVLDRIWDLSGIKHHPRNLALGSIRHVTKDCSIPELELCPHAGTMGLPICIQSAVANLEELDVGSTFCIDVKSGVWLAYSDLNYKGEMVILEEDHSVLEISSTTVKSLRPLKMGGLKVQFPMNVKIIIYERTHFRGRAKELSENTDCVPALFRNEEDFQGIGSIRVIGGVWVAYEKERYKGHQYLLEEGDYEDRHSWGGIGTALLSFRFLQADFIESSVTIFESDEEDGKILNIFNQEFPDLEQAGFGPETKSIHVKSGVWVAYQQKYFCGEQYVLEKGKYKCFFDWGGSSKTILSIRPIKLEPLGKNEPPHLLKAFSCAHFQGACIDFTAEVSDFTSFMPCSFKVLRGCWLLCYQGETTDNCCMLEEGLYTDLTSCGCPTAATIKSLRPVEYVFAEPSISLFALECCKGRELHFKDAVSSVLNEDLHFYTQSVWVRSGLWVAYEGGNFLGKQILLEPSKISNWSEFSGWKVTGSLRPLKQPAVYLRIKNQAQEKYLTVAGNLTDVRATTVCASPYNGKHTQIWHYCRGLLKAKAIDACLDVIGGRDVPGAKVALWAEHRKDRQKWRLNKDGTISSYLSDQLLLDIKGGNYYERSYIIVNHPLEGERSQKWNIEIL</sequence>
<dbReference type="Gene3D" id="2.80.10.50">
    <property type="match status" value="1"/>
</dbReference>
<dbReference type="SUPFAM" id="SSF50370">
    <property type="entry name" value="Ricin B-like lectins"/>
    <property type="match status" value="1"/>
</dbReference>
<feature type="region of interest" description="Disordered" evidence="5">
    <location>
        <begin position="1264"/>
        <end position="1285"/>
    </location>
</feature>
<name>A0A7M4EW97_CROPO</name>
<feature type="region of interest" description="Disordered" evidence="5">
    <location>
        <begin position="624"/>
        <end position="650"/>
    </location>
</feature>
<keyword evidence="8" id="KW-1185">Reference proteome</keyword>
<keyword evidence="4" id="KW-0677">Repeat</keyword>